<evidence type="ECO:0000256" key="3">
    <source>
        <dbReference type="ARBA" id="ARBA00022741"/>
    </source>
</evidence>
<feature type="binding site" evidence="7">
    <location>
        <position position="254"/>
    </location>
    <ligand>
        <name>ATP</name>
        <dbReference type="ChEBI" id="CHEBI:30616"/>
    </ligand>
</feature>
<dbReference type="Gene3D" id="3.40.50.620">
    <property type="entry name" value="HUPs"/>
    <property type="match status" value="1"/>
</dbReference>
<dbReference type="FunFam" id="3.40.50.620:FF:000045">
    <property type="entry name" value="Glutamate--tRNA ligase, mitochondrial"/>
    <property type="match status" value="1"/>
</dbReference>
<evidence type="ECO:0000256" key="4">
    <source>
        <dbReference type="ARBA" id="ARBA00022840"/>
    </source>
</evidence>
<comment type="function">
    <text evidence="7">Catalyzes the attachment of glutamate to tRNA(Glu) in a two-step reaction: glutamate is first activated by ATP to form Glu-AMP and then transferred to the acceptor end of tRNA(Glu).</text>
</comment>
<keyword evidence="4 7" id="KW-0067">ATP-binding</keyword>
<dbReference type="AlphaFoldDB" id="A0A0E4GBR9"/>
<keyword evidence="2 7" id="KW-0436">Ligase</keyword>
<dbReference type="InterPro" id="IPR045462">
    <property type="entry name" value="aa-tRNA-synth_I_cd-bd"/>
</dbReference>
<dbReference type="InterPro" id="IPR001412">
    <property type="entry name" value="aa-tRNA-synth_I_CS"/>
</dbReference>
<dbReference type="OrthoDB" id="9807503at2"/>
<dbReference type="InterPro" id="IPR014729">
    <property type="entry name" value="Rossmann-like_a/b/a_fold"/>
</dbReference>
<dbReference type="Pfam" id="PF00749">
    <property type="entry name" value="tRNA-synt_1c"/>
    <property type="match status" value="1"/>
</dbReference>
<feature type="domain" description="Glutamyl/glutaminyl-tRNA synthetase class Ib catalytic" evidence="8">
    <location>
        <begin position="3"/>
        <end position="320"/>
    </location>
</feature>
<dbReference type="InterPro" id="IPR033910">
    <property type="entry name" value="GluRS_core"/>
</dbReference>
<dbReference type="PROSITE" id="PS00178">
    <property type="entry name" value="AA_TRNA_LIGASE_I"/>
    <property type="match status" value="1"/>
</dbReference>
<dbReference type="InterPro" id="IPR020751">
    <property type="entry name" value="aa-tRNA-synth_I_codon-bd_sub2"/>
</dbReference>
<gene>
    <name evidence="7" type="primary">gltX</name>
    <name evidence="10" type="ORF">1452</name>
</gene>
<comment type="subunit">
    <text evidence="7">Monomer.</text>
</comment>
<dbReference type="EC" id="6.1.1.17" evidence="7"/>
<evidence type="ECO:0000313" key="10">
    <source>
        <dbReference type="EMBL" id="CFX56524.1"/>
    </source>
</evidence>
<proteinExistence type="inferred from homology"/>
<keyword evidence="7" id="KW-0862">Zinc</keyword>
<evidence type="ECO:0000259" key="8">
    <source>
        <dbReference type="Pfam" id="PF00749"/>
    </source>
</evidence>
<keyword evidence="7" id="KW-0479">Metal-binding</keyword>
<comment type="similarity">
    <text evidence="1 7">Belongs to the class-I aminoacyl-tRNA synthetase family. Glutamate--tRNA ligase type 1 subfamily.</text>
</comment>
<feature type="binding site" evidence="7">
    <location>
        <position position="136"/>
    </location>
    <ligand>
        <name>Zn(2+)</name>
        <dbReference type="ChEBI" id="CHEBI:29105"/>
    </ligand>
</feature>
<keyword evidence="11" id="KW-1185">Reference proteome</keyword>
<dbReference type="GO" id="GO:0005524">
    <property type="term" value="F:ATP binding"/>
    <property type="evidence" value="ECO:0007669"/>
    <property type="project" value="UniProtKB-UniRule"/>
</dbReference>
<dbReference type="Gene3D" id="1.10.10.350">
    <property type="match status" value="1"/>
</dbReference>
<dbReference type="Proteomes" id="UP000045545">
    <property type="component" value="Unassembled WGS sequence"/>
</dbReference>
<dbReference type="RefSeq" id="WP_046497085.1">
    <property type="nucleotide sequence ID" value="NZ_CGIH01000026.1"/>
</dbReference>
<keyword evidence="3 7" id="KW-0547">Nucleotide-binding</keyword>
<dbReference type="NCBIfam" id="TIGR00464">
    <property type="entry name" value="gltX_bact"/>
    <property type="match status" value="1"/>
</dbReference>
<evidence type="ECO:0000256" key="5">
    <source>
        <dbReference type="ARBA" id="ARBA00022917"/>
    </source>
</evidence>
<feature type="short sequence motif" description="'KMSKS' region" evidence="7">
    <location>
        <begin position="251"/>
        <end position="255"/>
    </location>
</feature>
<dbReference type="STRING" id="690567.1452"/>
<dbReference type="InterPro" id="IPR049940">
    <property type="entry name" value="GluQ/Sye"/>
</dbReference>
<comment type="catalytic activity">
    <reaction evidence="7">
        <text>tRNA(Glu) + L-glutamate + ATP = L-glutamyl-tRNA(Glu) + AMP + diphosphate</text>
        <dbReference type="Rhea" id="RHEA:23540"/>
        <dbReference type="Rhea" id="RHEA-COMP:9663"/>
        <dbReference type="Rhea" id="RHEA-COMP:9680"/>
        <dbReference type="ChEBI" id="CHEBI:29985"/>
        <dbReference type="ChEBI" id="CHEBI:30616"/>
        <dbReference type="ChEBI" id="CHEBI:33019"/>
        <dbReference type="ChEBI" id="CHEBI:78442"/>
        <dbReference type="ChEBI" id="CHEBI:78520"/>
        <dbReference type="ChEBI" id="CHEBI:456215"/>
        <dbReference type="EC" id="6.1.1.17"/>
    </reaction>
</comment>
<feature type="binding site" evidence="7">
    <location>
        <position position="109"/>
    </location>
    <ligand>
        <name>Zn(2+)</name>
        <dbReference type="ChEBI" id="CHEBI:29105"/>
    </ligand>
</feature>
<evidence type="ECO:0000256" key="2">
    <source>
        <dbReference type="ARBA" id="ARBA00022598"/>
    </source>
</evidence>
<protein>
    <recommendedName>
        <fullName evidence="7">Glutamate--tRNA ligase</fullName>
        <ecNumber evidence="7">6.1.1.17</ecNumber>
    </recommendedName>
    <alternativeName>
        <fullName evidence="7">Glutamyl-tRNA synthetase</fullName>
        <shortName evidence="7">GluRS</shortName>
    </alternativeName>
</protein>
<dbReference type="GO" id="GO:0000049">
    <property type="term" value="F:tRNA binding"/>
    <property type="evidence" value="ECO:0007669"/>
    <property type="project" value="InterPro"/>
</dbReference>
<dbReference type="PANTHER" id="PTHR43311">
    <property type="entry name" value="GLUTAMATE--TRNA LIGASE"/>
    <property type="match status" value="1"/>
</dbReference>
<dbReference type="SUPFAM" id="SSF48163">
    <property type="entry name" value="An anticodon-binding domain of class I aminoacyl-tRNA synthetases"/>
    <property type="match status" value="1"/>
</dbReference>
<evidence type="ECO:0000256" key="1">
    <source>
        <dbReference type="ARBA" id="ARBA00007894"/>
    </source>
</evidence>
<sequence>MDNVRVRFAPSPTGTLHIGGARTALFNWLFARGQNGKLVLRLEDTDLARSTEDSATGILDGLKWLGLDWDEGPDIGGPCGPYRQSERLPIYKQYLKQLLDSGKAYHCFCTPEELRSAKEKAEANQKPYAYAGTCRDLSPAEVSARLEQGSQPVIRFKMPSTGNTIVQDLVRGEVKFQNELMDDFIIAKADGWPTYNFAVVVDDYSMRISHVIRAEEHLSNTPKQVLLYEALRLPLPKFAHVSMILAPDRSKLSKRHGATSVQEFREQGYLPQALLNYLALLGWSLGDDTDIMSSHEMIARFNLNQVSKSAAIYDIEKLTWMNGHYMNEIDTPQLALSLEKEARTRGWLTDENQDYFCQTIDLVRSRVKTVAELLLAIEYFFVAPTSYDEKGATKYFYKNGALENLQMVAALLETRPFNAESLEAAIRSRAEEAGLKAADLIHPTRLALSGRTNTPGLFEVMELLGAQACRERINRAIALLENKGG</sequence>
<dbReference type="PANTHER" id="PTHR43311:SF2">
    <property type="entry name" value="GLUTAMATE--TRNA LIGASE, MITOCHONDRIAL-RELATED"/>
    <property type="match status" value="1"/>
</dbReference>
<feature type="binding site" evidence="7">
    <location>
        <position position="134"/>
    </location>
    <ligand>
        <name>Zn(2+)</name>
        <dbReference type="ChEBI" id="CHEBI:29105"/>
    </ligand>
</feature>
<evidence type="ECO:0000256" key="6">
    <source>
        <dbReference type="ARBA" id="ARBA00023146"/>
    </source>
</evidence>
<dbReference type="GO" id="GO:0005829">
    <property type="term" value="C:cytosol"/>
    <property type="evidence" value="ECO:0007669"/>
    <property type="project" value="TreeGrafter"/>
</dbReference>
<keyword evidence="7" id="KW-0963">Cytoplasm</keyword>
<dbReference type="GO" id="GO:0004818">
    <property type="term" value="F:glutamate-tRNA ligase activity"/>
    <property type="evidence" value="ECO:0007669"/>
    <property type="project" value="UniProtKB-UniRule"/>
</dbReference>
<evidence type="ECO:0000313" key="11">
    <source>
        <dbReference type="Proteomes" id="UP000045545"/>
    </source>
</evidence>
<keyword evidence="6 7" id="KW-0030">Aminoacyl-tRNA synthetase</keyword>
<comment type="subcellular location">
    <subcellularLocation>
        <location evidence="7">Cytoplasm</location>
    </subcellularLocation>
</comment>
<name>A0A0E4GBR9_9FIRM</name>
<accession>A0A0E4GBR9</accession>
<organism evidence="10 11">
    <name type="scientific">Syntrophomonas zehnderi OL-4</name>
    <dbReference type="NCBI Taxonomy" id="690567"/>
    <lineage>
        <taxon>Bacteria</taxon>
        <taxon>Bacillati</taxon>
        <taxon>Bacillota</taxon>
        <taxon>Clostridia</taxon>
        <taxon>Eubacteriales</taxon>
        <taxon>Syntrophomonadaceae</taxon>
        <taxon>Syntrophomonas</taxon>
    </lineage>
</organism>
<feature type="short sequence motif" description="'HIGH' region" evidence="7">
    <location>
        <begin position="10"/>
        <end position="20"/>
    </location>
</feature>
<keyword evidence="5 7" id="KW-0648">Protein biosynthesis</keyword>
<dbReference type="EMBL" id="CGIH01000026">
    <property type="protein sequence ID" value="CFX56524.1"/>
    <property type="molecule type" value="Genomic_DNA"/>
</dbReference>
<reference evidence="10 11" key="1">
    <citation type="submission" date="2015-03" db="EMBL/GenBank/DDBJ databases">
        <authorList>
            <person name="Murphy D."/>
        </authorList>
    </citation>
    <scope>NUCLEOTIDE SEQUENCE [LARGE SCALE GENOMIC DNA]</scope>
    <source>
        <strain evidence="10 11">OL-4</strain>
    </source>
</reference>
<comment type="cofactor">
    <cofactor evidence="7">
        <name>Zn(2+)</name>
        <dbReference type="ChEBI" id="CHEBI:29105"/>
    </cofactor>
    <text evidence="7">Binds 1 zinc ion per subunit.</text>
</comment>
<dbReference type="InterPro" id="IPR000924">
    <property type="entry name" value="Glu/Gln-tRNA-synth"/>
</dbReference>
<feature type="domain" description="Aminoacyl-tRNA synthetase class I anticodon-binding" evidence="9">
    <location>
        <begin position="345"/>
        <end position="477"/>
    </location>
</feature>
<dbReference type="InterPro" id="IPR020058">
    <property type="entry name" value="Glu/Gln-tRNA-synth_Ib_cat-dom"/>
</dbReference>
<dbReference type="HAMAP" id="MF_00022">
    <property type="entry name" value="Glu_tRNA_synth_type1"/>
    <property type="match status" value="1"/>
</dbReference>
<dbReference type="CDD" id="cd00808">
    <property type="entry name" value="GluRS_core"/>
    <property type="match status" value="1"/>
</dbReference>
<evidence type="ECO:0000259" key="9">
    <source>
        <dbReference type="Pfam" id="PF19269"/>
    </source>
</evidence>
<dbReference type="Pfam" id="PF19269">
    <property type="entry name" value="Anticodon_2"/>
    <property type="match status" value="1"/>
</dbReference>
<dbReference type="SUPFAM" id="SSF52374">
    <property type="entry name" value="Nucleotidylyl transferase"/>
    <property type="match status" value="1"/>
</dbReference>
<dbReference type="InterPro" id="IPR004527">
    <property type="entry name" value="Glu-tRNA-ligase_bac/mito"/>
</dbReference>
<dbReference type="GO" id="GO:0006424">
    <property type="term" value="P:glutamyl-tRNA aminoacylation"/>
    <property type="evidence" value="ECO:0007669"/>
    <property type="project" value="UniProtKB-UniRule"/>
</dbReference>
<dbReference type="PRINTS" id="PR00987">
    <property type="entry name" value="TRNASYNTHGLU"/>
</dbReference>
<dbReference type="GO" id="GO:0008270">
    <property type="term" value="F:zinc ion binding"/>
    <property type="evidence" value="ECO:0007669"/>
    <property type="project" value="UniProtKB-UniRule"/>
</dbReference>
<feature type="binding site" evidence="7">
    <location>
        <position position="107"/>
    </location>
    <ligand>
        <name>Zn(2+)</name>
        <dbReference type="ChEBI" id="CHEBI:29105"/>
    </ligand>
</feature>
<evidence type="ECO:0000256" key="7">
    <source>
        <dbReference type="HAMAP-Rule" id="MF_00022"/>
    </source>
</evidence>
<dbReference type="InterPro" id="IPR008925">
    <property type="entry name" value="aa_tRNA-synth_I_cd-bd_sf"/>
</dbReference>